<evidence type="ECO:0000313" key="4">
    <source>
        <dbReference type="EMBL" id="CAE8639089.1"/>
    </source>
</evidence>
<gene>
    <name evidence="4" type="ORF">PGLA1383_LOCUS54149</name>
</gene>
<dbReference type="AlphaFoldDB" id="A0A813HNG0"/>
<dbReference type="PROSITE" id="PS50042">
    <property type="entry name" value="CNMP_BINDING_3"/>
    <property type="match status" value="2"/>
</dbReference>
<evidence type="ECO:0000256" key="1">
    <source>
        <dbReference type="ARBA" id="ARBA00023286"/>
    </source>
</evidence>
<evidence type="ECO:0000259" key="3">
    <source>
        <dbReference type="PROSITE" id="PS50042"/>
    </source>
</evidence>
<feature type="domain" description="Cyclic nucleotide-binding" evidence="3">
    <location>
        <begin position="536"/>
        <end position="617"/>
    </location>
</feature>
<dbReference type="Gene3D" id="2.60.120.10">
    <property type="entry name" value="Jelly Rolls"/>
    <property type="match status" value="2"/>
</dbReference>
<dbReference type="PANTHER" id="PTHR45638:SF11">
    <property type="entry name" value="CYCLIC NUCLEOTIDE-GATED CATION CHANNEL SUBUNIT A"/>
    <property type="match status" value="1"/>
</dbReference>
<organism evidence="4 5">
    <name type="scientific">Polarella glacialis</name>
    <name type="common">Dinoflagellate</name>
    <dbReference type="NCBI Taxonomy" id="89957"/>
    <lineage>
        <taxon>Eukaryota</taxon>
        <taxon>Sar</taxon>
        <taxon>Alveolata</taxon>
        <taxon>Dinophyceae</taxon>
        <taxon>Suessiales</taxon>
        <taxon>Suessiaceae</taxon>
        <taxon>Polarella</taxon>
    </lineage>
</organism>
<reference evidence="4" key="1">
    <citation type="submission" date="2021-02" db="EMBL/GenBank/DDBJ databases">
        <authorList>
            <person name="Dougan E. K."/>
            <person name="Rhodes N."/>
            <person name="Thang M."/>
            <person name="Chan C."/>
        </authorList>
    </citation>
    <scope>NUCLEOTIDE SEQUENCE</scope>
</reference>
<feature type="region of interest" description="Disordered" evidence="2">
    <location>
        <begin position="1"/>
        <end position="50"/>
    </location>
</feature>
<evidence type="ECO:0000313" key="5">
    <source>
        <dbReference type="Proteomes" id="UP000654075"/>
    </source>
</evidence>
<dbReference type="InterPro" id="IPR018490">
    <property type="entry name" value="cNMP-bd_dom_sf"/>
</dbReference>
<dbReference type="EMBL" id="CAJNNV010032141">
    <property type="protein sequence ID" value="CAE8639089.1"/>
    <property type="molecule type" value="Genomic_DNA"/>
</dbReference>
<keyword evidence="1" id="KW-0407">Ion channel</keyword>
<dbReference type="OrthoDB" id="411431at2759"/>
<dbReference type="GO" id="GO:0005221">
    <property type="term" value="F:intracellularly cyclic nucleotide-activated monoatomic cation channel activity"/>
    <property type="evidence" value="ECO:0007669"/>
    <property type="project" value="InterPro"/>
</dbReference>
<evidence type="ECO:0000256" key="2">
    <source>
        <dbReference type="SAM" id="MobiDB-lite"/>
    </source>
</evidence>
<keyword evidence="1" id="KW-0813">Transport</keyword>
<feature type="domain" description="Cyclic nucleotide-binding" evidence="3">
    <location>
        <begin position="95"/>
        <end position="209"/>
    </location>
</feature>
<dbReference type="CDD" id="cd00038">
    <property type="entry name" value="CAP_ED"/>
    <property type="match status" value="2"/>
</dbReference>
<sequence>MEFFSPRGLTLGDRVDNLRQAPPPTHDQAPNERPSHLGPVTGPPRHKMELTDEPAAGTAGAWKSKTGVFRHLPGADAFEHVLLNSIKKYSLIWDLVYDAPPRLLDDLVRAWEPRWVLPGEVVIQDETPDADFVFVIVHGACVVTLEGREIERIGQGAIQGAAQLLSLNGWTRTVTADPEHNGEVMLQVLRRKSLIEMLSGHPEPKARMMAVEASLQVGKEADWRLLKLIPTFRSLYFPYFLGRLYKDADIRLFCAGDHVSLTGDTSACMMVCLAGVLRCEQPQSLFYVELKGSVLYRHALQNAMFKYPETREVIMGNETWRREGEIPDITVVPCLKQLPKSVLEELAAECKPLYYRAGLPSPPFLSFRFAESSSNRSGFAEFGLANIGYTSFADFLTGVLDSWVLSDGLIFILRGEAIAPSRPAAVSVYTSFWVSTLQPTRMLEFAIFSGGGARIVHWTIRSDGVKIKSLTACDCLLLPRAVIGKALIDELLEDDMLPYNAAIRVLEGGQILDAFGFPIGDGKAKNVPDCVEKSEVFRACSSHFVEQMPLLVEDVAFWPGERIYTQYDEGNFIYFIRAGRVKIEVLGRREAQIVDAGHSLGDMAVLDQAMLLSSVVASEGQATMRFVLGCDASVGIAVVILVSAEEA</sequence>
<dbReference type="Proteomes" id="UP000654075">
    <property type="component" value="Unassembled WGS sequence"/>
</dbReference>
<comment type="caution">
    <text evidence="4">The sequence shown here is derived from an EMBL/GenBank/DDBJ whole genome shotgun (WGS) entry which is preliminary data.</text>
</comment>
<accession>A0A813HNG0</accession>
<dbReference type="SUPFAM" id="SSF51206">
    <property type="entry name" value="cAMP-binding domain-like"/>
    <property type="match status" value="2"/>
</dbReference>
<proteinExistence type="predicted"/>
<dbReference type="SMART" id="SM00100">
    <property type="entry name" value="cNMP"/>
    <property type="match status" value="2"/>
</dbReference>
<keyword evidence="1" id="KW-0406">Ion transport</keyword>
<dbReference type="InterPro" id="IPR014710">
    <property type="entry name" value="RmlC-like_jellyroll"/>
</dbReference>
<dbReference type="PANTHER" id="PTHR45638">
    <property type="entry name" value="CYCLIC NUCLEOTIDE-GATED CATION CHANNEL SUBUNIT A"/>
    <property type="match status" value="1"/>
</dbReference>
<name>A0A813HNG0_POLGL</name>
<dbReference type="GO" id="GO:0044877">
    <property type="term" value="F:protein-containing complex binding"/>
    <property type="evidence" value="ECO:0007669"/>
    <property type="project" value="TreeGrafter"/>
</dbReference>
<dbReference type="InterPro" id="IPR050866">
    <property type="entry name" value="CNG_cation_channel"/>
</dbReference>
<dbReference type="InterPro" id="IPR000595">
    <property type="entry name" value="cNMP-bd_dom"/>
</dbReference>
<keyword evidence="5" id="KW-1185">Reference proteome</keyword>
<keyword evidence="1" id="KW-1071">Ligand-gated ion channel</keyword>
<protein>
    <recommendedName>
        <fullName evidence="3">Cyclic nucleotide-binding domain-containing protein</fullName>
    </recommendedName>
</protein>